<protein>
    <recommendedName>
        <fullName evidence="10">Peptidyl-prolyl cis-trans isomerase</fullName>
        <ecNumber evidence="10">5.2.1.8</ecNumber>
    </recommendedName>
</protein>
<dbReference type="GO" id="GO:0005737">
    <property type="term" value="C:cytoplasm"/>
    <property type="evidence" value="ECO:0007669"/>
    <property type="project" value="UniProtKB-SubCell"/>
</dbReference>
<dbReference type="InterPro" id="IPR046357">
    <property type="entry name" value="PPIase_dom_sf"/>
</dbReference>
<evidence type="ECO:0000256" key="8">
    <source>
        <dbReference type="ARBA" id="ARBA00037071"/>
    </source>
</evidence>
<dbReference type="GeneID" id="78359502"/>
<dbReference type="EC" id="5.2.1.8" evidence="10"/>
<keyword evidence="7 9" id="KW-0413">Isomerase</keyword>
<name>D6EBR1_9ACTN</name>
<evidence type="ECO:0000256" key="4">
    <source>
        <dbReference type="ARBA" id="ARBA00022490"/>
    </source>
</evidence>
<reference evidence="12 13" key="1">
    <citation type="submission" date="2010-03" db="EMBL/GenBank/DDBJ databases">
        <title>The genome sequence of Gordonibacter pamelaeae 7-10-1-bT.</title>
        <authorList>
            <consortium name="metaHIT consortium -- http://www.metahit.eu/"/>
            <person name="Pajon A."/>
            <person name="Turner K."/>
            <person name="Parkhill J."/>
            <person name="Timmis K."/>
            <person name="Oxley A."/>
            <person name="Wurdemann D."/>
        </authorList>
    </citation>
    <scope>NUCLEOTIDE SEQUENCE [LARGE SCALE GENOMIC DNA]</scope>
    <source>
        <strain evidence="13">7-10-1-b</strain>
    </source>
</reference>
<keyword evidence="4" id="KW-0963">Cytoplasm</keyword>
<dbReference type="PANTHER" id="PTHR47861:SF3">
    <property type="entry name" value="FKBP-TYPE PEPTIDYL-PROLYL CIS-TRANS ISOMERASE SLYD"/>
    <property type="match status" value="1"/>
</dbReference>
<evidence type="ECO:0000313" key="12">
    <source>
        <dbReference type="EMBL" id="CBL05158.1"/>
    </source>
</evidence>
<evidence type="ECO:0000256" key="10">
    <source>
        <dbReference type="RuleBase" id="RU003915"/>
    </source>
</evidence>
<evidence type="ECO:0000256" key="6">
    <source>
        <dbReference type="ARBA" id="ARBA00023186"/>
    </source>
</evidence>
<keyword evidence="5 9" id="KW-0697">Rotamase</keyword>
<comment type="function">
    <text evidence="8">Also involved in hydrogenase metallocenter assembly, probably by participating in the nickel insertion step. This function in hydrogenase biosynthesis requires chaperone activity and the presence of the metal-binding domain, but not PPIase activity.</text>
</comment>
<evidence type="ECO:0000259" key="11">
    <source>
        <dbReference type="PROSITE" id="PS50059"/>
    </source>
</evidence>
<dbReference type="SUPFAM" id="SSF54534">
    <property type="entry name" value="FKBP-like"/>
    <property type="match status" value="1"/>
</dbReference>
<comment type="similarity">
    <text evidence="3 10">Belongs to the FKBP-type PPIase family.</text>
</comment>
<dbReference type="RefSeq" id="WP_015540501.1">
    <property type="nucleotide sequence ID" value="NC_021021.1"/>
</dbReference>
<comment type="subcellular location">
    <subcellularLocation>
        <location evidence="2">Cytoplasm</location>
    </subcellularLocation>
</comment>
<reference evidence="12 13" key="2">
    <citation type="submission" date="2010-03" db="EMBL/GenBank/DDBJ databases">
        <authorList>
            <person name="Pajon A."/>
        </authorList>
    </citation>
    <scope>NUCLEOTIDE SEQUENCE [LARGE SCALE GENOMIC DNA]</scope>
    <source>
        <strain evidence="13">7-10-1-b</strain>
    </source>
</reference>
<feature type="domain" description="PPIase FKBP-type" evidence="11">
    <location>
        <begin position="5"/>
        <end position="78"/>
    </location>
</feature>
<evidence type="ECO:0000256" key="3">
    <source>
        <dbReference type="ARBA" id="ARBA00006577"/>
    </source>
</evidence>
<evidence type="ECO:0000313" key="13">
    <source>
        <dbReference type="Proteomes" id="UP000008805"/>
    </source>
</evidence>
<sequence length="148" mass="16306">MPSKGQRVRFLYRGSFPDGRTFDDCKGVPHEIVLGRRQVMKALEETLSAMEPGEERILELSPAEAYGAYDESALQRVPTYRIPNGENLPVGQMIAWKTPRSAEPVPATVVSVENQVATLDFNHPLAGKDLVYWVKLIDVVPAAGDPTA</sequence>
<dbReference type="EMBL" id="FP929047">
    <property type="protein sequence ID" value="CBL05158.1"/>
    <property type="molecule type" value="Genomic_DNA"/>
</dbReference>
<dbReference type="GO" id="GO:0003755">
    <property type="term" value="F:peptidyl-prolyl cis-trans isomerase activity"/>
    <property type="evidence" value="ECO:0007669"/>
    <property type="project" value="UniProtKB-UniRule"/>
</dbReference>
<dbReference type="KEGG" id="gpa:GPA_34410"/>
<dbReference type="GO" id="GO:0042026">
    <property type="term" value="P:protein refolding"/>
    <property type="evidence" value="ECO:0007669"/>
    <property type="project" value="UniProtKB-ARBA"/>
</dbReference>
<organism evidence="12 13">
    <name type="scientific">Gordonibacter pamelaeae 7-10-1-b</name>
    <dbReference type="NCBI Taxonomy" id="657308"/>
    <lineage>
        <taxon>Bacteria</taxon>
        <taxon>Bacillati</taxon>
        <taxon>Actinomycetota</taxon>
        <taxon>Coriobacteriia</taxon>
        <taxon>Eggerthellales</taxon>
        <taxon>Eggerthellaceae</taxon>
        <taxon>Gordonibacter</taxon>
    </lineage>
</organism>
<proteinExistence type="inferred from homology"/>
<dbReference type="Pfam" id="PF00254">
    <property type="entry name" value="FKBP_C"/>
    <property type="match status" value="1"/>
</dbReference>
<keyword evidence="13" id="KW-1185">Reference proteome</keyword>
<dbReference type="AlphaFoldDB" id="D6EBR1"/>
<evidence type="ECO:0000256" key="5">
    <source>
        <dbReference type="ARBA" id="ARBA00023110"/>
    </source>
</evidence>
<keyword evidence="6" id="KW-0143">Chaperone</keyword>
<evidence type="ECO:0000256" key="1">
    <source>
        <dbReference type="ARBA" id="ARBA00000971"/>
    </source>
</evidence>
<dbReference type="PROSITE" id="PS50059">
    <property type="entry name" value="FKBP_PPIASE"/>
    <property type="match status" value="1"/>
</dbReference>
<evidence type="ECO:0000256" key="7">
    <source>
        <dbReference type="ARBA" id="ARBA00023235"/>
    </source>
</evidence>
<dbReference type="PATRIC" id="fig|657308.3.peg.2869"/>
<dbReference type="Proteomes" id="UP000008805">
    <property type="component" value="Chromosome"/>
</dbReference>
<comment type="catalytic activity">
    <reaction evidence="1 9 10">
        <text>[protein]-peptidylproline (omega=180) = [protein]-peptidylproline (omega=0)</text>
        <dbReference type="Rhea" id="RHEA:16237"/>
        <dbReference type="Rhea" id="RHEA-COMP:10747"/>
        <dbReference type="Rhea" id="RHEA-COMP:10748"/>
        <dbReference type="ChEBI" id="CHEBI:83833"/>
        <dbReference type="ChEBI" id="CHEBI:83834"/>
        <dbReference type="EC" id="5.2.1.8"/>
    </reaction>
</comment>
<gene>
    <name evidence="12" type="ORF">GPA_34410</name>
</gene>
<dbReference type="InterPro" id="IPR001179">
    <property type="entry name" value="PPIase_FKBP_dom"/>
</dbReference>
<dbReference type="PANTHER" id="PTHR47861">
    <property type="entry name" value="FKBP-TYPE PEPTIDYL-PROLYL CIS-TRANS ISOMERASE SLYD"/>
    <property type="match status" value="1"/>
</dbReference>
<dbReference type="HOGENOM" id="CLU_098197_2_1_11"/>
<dbReference type="Gene3D" id="3.10.50.40">
    <property type="match status" value="1"/>
</dbReference>
<evidence type="ECO:0000256" key="2">
    <source>
        <dbReference type="ARBA" id="ARBA00004496"/>
    </source>
</evidence>
<evidence type="ECO:0000256" key="9">
    <source>
        <dbReference type="PROSITE-ProRule" id="PRU00277"/>
    </source>
</evidence>
<accession>D6EBR1</accession>